<name>A0A3M7M650_9PLEO</name>
<evidence type="ECO:0000313" key="2">
    <source>
        <dbReference type="EMBL" id="RMZ69977.1"/>
    </source>
</evidence>
<proteinExistence type="predicted"/>
<dbReference type="EMBL" id="KE747823">
    <property type="protein sequence ID" value="RMZ69977.1"/>
    <property type="molecule type" value="Genomic_DNA"/>
</dbReference>
<accession>A0A3M7M650</accession>
<organism evidence="2 3">
    <name type="scientific">Pyrenophora seminiperda CCB06</name>
    <dbReference type="NCBI Taxonomy" id="1302712"/>
    <lineage>
        <taxon>Eukaryota</taxon>
        <taxon>Fungi</taxon>
        <taxon>Dikarya</taxon>
        <taxon>Ascomycota</taxon>
        <taxon>Pezizomycotina</taxon>
        <taxon>Dothideomycetes</taxon>
        <taxon>Pleosporomycetidae</taxon>
        <taxon>Pleosporales</taxon>
        <taxon>Pleosporineae</taxon>
        <taxon>Pleosporaceae</taxon>
        <taxon>Pyrenophora</taxon>
    </lineage>
</organism>
<protein>
    <submittedName>
        <fullName evidence="2">Uncharacterized protein</fullName>
    </submittedName>
</protein>
<sequence length="51" mass="5525">MPGMAGVANSQRRADVDPRRPTSLPCGSQLFLEACRFPSTTIYNLAATLSR</sequence>
<feature type="region of interest" description="Disordered" evidence="1">
    <location>
        <begin position="1"/>
        <end position="24"/>
    </location>
</feature>
<dbReference type="Proteomes" id="UP000265663">
    <property type="component" value="Unassembled WGS sequence"/>
</dbReference>
<evidence type="ECO:0000256" key="1">
    <source>
        <dbReference type="SAM" id="MobiDB-lite"/>
    </source>
</evidence>
<dbReference type="AlphaFoldDB" id="A0A3M7M650"/>
<reference evidence="2 3" key="1">
    <citation type="journal article" date="2014" name="PLoS ONE">
        <title>De novo Genome Assembly of the Fungal Plant Pathogen Pyrenophora semeniperda.</title>
        <authorList>
            <person name="Soliai M.M."/>
            <person name="Meyer S.E."/>
            <person name="Udall J.A."/>
            <person name="Elzinga D.E."/>
            <person name="Hermansen R.A."/>
            <person name="Bodily P.M."/>
            <person name="Hart A.A."/>
            <person name="Coleman C.E."/>
        </authorList>
    </citation>
    <scope>NUCLEOTIDE SEQUENCE [LARGE SCALE GENOMIC DNA]</scope>
    <source>
        <strain evidence="2 3">CCB06</strain>
        <tissue evidence="2">Mycelium</tissue>
    </source>
</reference>
<evidence type="ECO:0000313" key="3">
    <source>
        <dbReference type="Proteomes" id="UP000265663"/>
    </source>
</evidence>
<dbReference type="OrthoDB" id="3659828at2759"/>
<gene>
    <name evidence="2" type="ORF">GMOD_00008926</name>
</gene>
<keyword evidence="3" id="KW-1185">Reference proteome</keyword>